<dbReference type="RefSeq" id="WP_124079877.1">
    <property type="nucleotide sequence ID" value="NZ_UWPJ01000018.1"/>
</dbReference>
<dbReference type="SUPFAM" id="SSF53474">
    <property type="entry name" value="alpha/beta-Hydrolases"/>
    <property type="match status" value="1"/>
</dbReference>
<dbReference type="InterPro" id="IPR050266">
    <property type="entry name" value="AB_hydrolase_sf"/>
</dbReference>
<evidence type="ECO:0000313" key="3">
    <source>
        <dbReference type="Proteomes" id="UP000277294"/>
    </source>
</evidence>
<keyword evidence="2" id="KW-0378">Hydrolase</keyword>
<dbReference type="Proteomes" id="UP000277294">
    <property type="component" value="Unassembled WGS sequence"/>
</dbReference>
<feature type="domain" description="AB hydrolase-1" evidence="1">
    <location>
        <begin position="35"/>
        <end position="264"/>
    </location>
</feature>
<dbReference type="EC" id="3.7.1.17" evidence="2"/>
<name>A0A3P4B255_9BURK</name>
<accession>A0A3P4B255</accession>
<dbReference type="PANTHER" id="PTHR43798">
    <property type="entry name" value="MONOACYLGLYCEROL LIPASE"/>
    <property type="match status" value="1"/>
</dbReference>
<dbReference type="AlphaFoldDB" id="A0A3P4B255"/>
<dbReference type="EMBL" id="UWPJ01000018">
    <property type="protein sequence ID" value="VCU70367.1"/>
    <property type="molecule type" value="Genomic_DNA"/>
</dbReference>
<dbReference type="InterPro" id="IPR000073">
    <property type="entry name" value="AB_hydrolase_1"/>
</dbReference>
<evidence type="ECO:0000259" key="1">
    <source>
        <dbReference type="Pfam" id="PF12697"/>
    </source>
</evidence>
<keyword evidence="3" id="KW-1185">Reference proteome</keyword>
<dbReference type="PANTHER" id="PTHR43798:SF33">
    <property type="entry name" value="HYDROLASE, PUTATIVE (AFU_ORTHOLOGUE AFUA_2G14860)-RELATED"/>
    <property type="match status" value="1"/>
</dbReference>
<gene>
    <name evidence="2" type="primary">hsaD_4</name>
    <name evidence="2" type="ORF">PIGHUM_02439</name>
</gene>
<dbReference type="PRINTS" id="PR00111">
    <property type="entry name" value="ABHYDROLASE"/>
</dbReference>
<organism evidence="2 3">
    <name type="scientific">Pigmentiphaga humi</name>
    <dbReference type="NCBI Taxonomy" id="2478468"/>
    <lineage>
        <taxon>Bacteria</taxon>
        <taxon>Pseudomonadati</taxon>
        <taxon>Pseudomonadota</taxon>
        <taxon>Betaproteobacteria</taxon>
        <taxon>Burkholderiales</taxon>
        <taxon>Alcaligenaceae</taxon>
        <taxon>Pigmentiphaga</taxon>
    </lineage>
</organism>
<dbReference type="InterPro" id="IPR029058">
    <property type="entry name" value="AB_hydrolase_fold"/>
</dbReference>
<proteinExistence type="predicted"/>
<dbReference type="OrthoDB" id="8523637at2"/>
<reference evidence="2 3" key="1">
    <citation type="submission" date="2018-10" db="EMBL/GenBank/DDBJ databases">
        <authorList>
            <person name="Criscuolo A."/>
        </authorList>
    </citation>
    <scope>NUCLEOTIDE SEQUENCE [LARGE SCALE GENOMIC DNA]</scope>
    <source>
        <strain evidence="2">DnA1</strain>
    </source>
</reference>
<protein>
    <submittedName>
        <fullName evidence="2">4,5:9,10-diseco-3-hydroxy-5,9, 17-trioxoandrosta-1(10),2-diene-4-oate hydrolase</fullName>
        <ecNumber evidence="2">3.7.1.17</ecNumber>
    </submittedName>
</protein>
<dbReference type="Gene3D" id="3.40.50.1820">
    <property type="entry name" value="alpha/beta hydrolase"/>
    <property type="match status" value="1"/>
</dbReference>
<sequence>MRATVDDVQAQAAAADTAIDGGRMSWRIWGKGPPVVLVHGNGGSWTHWLRNVLPLSRHFTLLLPDLPGHGDSDLPAGEASCAAFAAMLWQGLDQLLGPQASPALAGFSLGSVLVESMAMQRPAQVPQVVLLRGGFRLAVPPQPELLRWRGVEDPAERARIHRHNLAVLMFGDASRIDDEAVAVHAANLERCRLDVRPLLASRQVQAYTGLRCGVHGIAGERDVYGGGEASAQERALKDTLPQATFDLVPGAGHWAAYEAAEQVNSMMAHALMRGVRT</sequence>
<dbReference type="GO" id="GO:0016020">
    <property type="term" value="C:membrane"/>
    <property type="evidence" value="ECO:0007669"/>
    <property type="project" value="TreeGrafter"/>
</dbReference>
<evidence type="ECO:0000313" key="2">
    <source>
        <dbReference type="EMBL" id="VCU70367.1"/>
    </source>
</evidence>
<dbReference type="GO" id="GO:0102296">
    <property type="term" value="F:4,5-9,10-diseco-3-hydroxy-5,9,17-trioxoandrosta-1(10),2-diene-4-oate hydrolase activity"/>
    <property type="evidence" value="ECO:0007669"/>
    <property type="project" value="UniProtKB-EC"/>
</dbReference>
<dbReference type="Pfam" id="PF12697">
    <property type="entry name" value="Abhydrolase_6"/>
    <property type="match status" value="1"/>
</dbReference>